<accession>A0A9P5PTA7</accession>
<proteinExistence type="predicted"/>
<dbReference type="OrthoDB" id="3068660at2759"/>
<evidence type="ECO:0000313" key="3">
    <source>
        <dbReference type="Proteomes" id="UP000772434"/>
    </source>
</evidence>
<feature type="transmembrane region" description="Helical" evidence="1">
    <location>
        <begin position="139"/>
        <end position="167"/>
    </location>
</feature>
<gene>
    <name evidence="2" type="ORF">BDP27DRAFT_1364770</name>
</gene>
<evidence type="ECO:0000256" key="1">
    <source>
        <dbReference type="SAM" id="Phobius"/>
    </source>
</evidence>
<dbReference type="EMBL" id="JADNRY010000071">
    <property type="protein sequence ID" value="KAF9067565.1"/>
    <property type="molecule type" value="Genomic_DNA"/>
</dbReference>
<reference evidence="2" key="1">
    <citation type="submission" date="2020-11" db="EMBL/GenBank/DDBJ databases">
        <authorList>
            <consortium name="DOE Joint Genome Institute"/>
            <person name="Ahrendt S."/>
            <person name="Riley R."/>
            <person name="Andreopoulos W."/>
            <person name="Labutti K."/>
            <person name="Pangilinan J."/>
            <person name="Ruiz-Duenas F.J."/>
            <person name="Barrasa J.M."/>
            <person name="Sanchez-Garcia M."/>
            <person name="Camarero S."/>
            <person name="Miyauchi S."/>
            <person name="Serrano A."/>
            <person name="Linde D."/>
            <person name="Babiker R."/>
            <person name="Drula E."/>
            <person name="Ayuso-Fernandez I."/>
            <person name="Pacheco R."/>
            <person name="Padilla G."/>
            <person name="Ferreira P."/>
            <person name="Barriuso J."/>
            <person name="Kellner H."/>
            <person name="Castanera R."/>
            <person name="Alfaro M."/>
            <person name="Ramirez L."/>
            <person name="Pisabarro A.G."/>
            <person name="Kuo A."/>
            <person name="Tritt A."/>
            <person name="Lipzen A."/>
            <person name="He G."/>
            <person name="Yan M."/>
            <person name="Ng V."/>
            <person name="Cullen D."/>
            <person name="Martin F."/>
            <person name="Rosso M.-N."/>
            <person name="Henrissat B."/>
            <person name="Hibbett D."/>
            <person name="Martinez A.T."/>
            <person name="Grigoriev I.V."/>
        </authorList>
    </citation>
    <scope>NUCLEOTIDE SEQUENCE</scope>
    <source>
        <strain evidence="2">AH 40177</strain>
    </source>
</reference>
<feature type="transmembrane region" description="Helical" evidence="1">
    <location>
        <begin position="112"/>
        <end position="133"/>
    </location>
</feature>
<dbReference type="AlphaFoldDB" id="A0A9P5PTA7"/>
<dbReference type="Proteomes" id="UP000772434">
    <property type="component" value="Unassembled WGS sequence"/>
</dbReference>
<keyword evidence="1" id="KW-0472">Membrane</keyword>
<evidence type="ECO:0000313" key="2">
    <source>
        <dbReference type="EMBL" id="KAF9067565.1"/>
    </source>
</evidence>
<organism evidence="2 3">
    <name type="scientific">Rhodocollybia butyracea</name>
    <dbReference type="NCBI Taxonomy" id="206335"/>
    <lineage>
        <taxon>Eukaryota</taxon>
        <taxon>Fungi</taxon>
        <taxon>Dikarya</taxon>
        <taxon>Basidiomycota</taxon>
        <taxon>Agaricomycotina</taxon>
        <taxon>Agaricomycetes</taxon>
        <taxon>Agaricomycetidae</taxon>
        <taxon>Agaricales</taxon>
        <taxon>Marasmiineae</taxon>
        <taxon>Omphalotaceae</taxon>
        <taxon>Rhodocollybia</taxon>
    </lineage>
</organism>
<keyword evidence="1" id="KW-0812">Transmembrane</keyword>
<sequence>MDGIVRKVMQKYKENILESDQTNDDNLWDVFKSILKGLHDNAVQQFSNGDGRQNPNPDLFLQVAARGVAVSGYTVGPAVILAALKVAEFTSSGIAARSAAAGAQSSIAAKGVVVSAPVLGLTAGVVGLVAAGIHYVRILFFAFFELFISVLIHLLSMLPIISLPFVVR</sequence>
<comment type="caution">
    <text evidence="2">The sequence shown here is derived from an EMBL/GenBank/DDBJ whole genome shotgun (WGS) entry which is preliminary data.</text>
</comment>
<name>A0A9P5PTA7_9AGAR</name>
<keyword evidence="3" id="KW-1185">Reference proteome</keyword>
<protein>
    <submittedName>
        <fullName evidence="2">Uncharacterized protein</fullName>
    </submittedName>
</protein>
<keyword evidence="1" id="KW-1133">Transmembrane helix</keyword>